<evidence type="ECO:0000256" key="4">
    <source>
        <dbReference type="HAMAP-Rule" id="MF_01914"/>
    </source>
</evidence>
<comment type="function">
    <text evidence="4">Involved in the assembly of lipopolysaccharide (LPS). Required for the translocation of LPS from the inner membrane to the outer membrane. May form a bridge between the inner membrane and the outer membrane, via interactions with LptC and LptD, thereby facilitating LPS transfer across the periplasm.</text>
</comment>
<reference evidence="7 8" key="1">
    <citation type="submission" date="2023-08" db="EMBL/GenBank/DDBJ databases">
        <authorList>
            <person name="Joshi A."/>
            <person name="Thite S."/>
        </authorList>
    </citation>
    <scope>NUCLEOTIDE SEQUENCE [LARGE SCALE GENOMIC DNA]</scope>
    <source>
        <strain evidence="7 8">AC40</strain>
    </source>
</reference>
<dbReference type="HAMAP" id="MF_01914">
    <property type="entry name" value="LPS_assembly_LptA"/>
    <property type="match status" value="1"/>
</dbReference>
<dbReference type="Gene3D" id="2.60.450.10">
    <property type="entry name" value="Lipopolysaccharide (LPS) transport protein A like domain"/>
    <property type="match status" value="1"/>
</dbReference>
<comment type="caution">
    <text evidence="7">The sequence shown here is derived from an EMBL/GenBank/DDBJ whole genome shotgun (WGS) entry which is preliminary data.</text>
</comment>
<keyword evidence="3 4" id="KW-0574">Periplasm</keyword>
<dbReference type="PANTHER" id="PTHR36504:SF1">
    <property type="entry name" value="LIPOPOLYSACCHARIDE EXPORT SYSTEM PROTEIN LPTA"/>
    <property type="match status" value="1"/>
</dbReference>
<keyword evidence="1 4" id="KW-0813">Transport</keyword>
<organism evidence="7 8">
    <name type="scientific">Alkalimonas collagenimarina</name>
    <dbReference type="NCBI Taxonomy" id="400390"/>
    <lineage>
        <taxon>Bacteria</taxon>
        <taxon>Pseudomonadati</taxon>
        <taxon>Pseudomonadota</taxon>
        <taxon>Gammaproteobacteria</taxon>
        <taxon>Alkalimonas</taxon>
    </lineage>
</organism>
<comment type="subunit">
    <text evidence="4">Component of the lipopolysaccharide transport and assembly complex.</text>
</comment>
<feature type="domain" description="Organic solvent tolerance-like N-terminal" evidence="6">
    <location>
        <begin position="30"/>
        <end position="139"/>
    </location>
</feature>
<gene>
    <name evidence="4 7" type="primary">lptA</name>
    <name evidence="7" type="ORF">Q3O60_03220</name>
</gene>
<protein>
    <recommendedName>
        <fullName evidence="4">Lipopolysaccharide export system protein LptA</fullName>
    </recommendedName>
</protein>
<dbReference type="InterPro" id="IPR005653">
    <property type="entry name" value="OstA-like_N"/>
</dbReference>
<evidence type="ECO:0000313" key="7">
    <source>
        <dbReference type="EMBL" id="MDP4535198.1"/>
    </source>
</evidence>
<sequence precursor="true">MIKTSLLLTALLFSALALADQSDFQQPLSVDSDTFFTDIQTSNLVYERNVIVQQGSLKILAEKLEIDGSAGKGAEIFIATGNPATYSQLMEDGSRVEAEAQEIRFERADRMLTMTGNAELRQSGSLVRGALMRYNIETQQLNAERGDDENGRVRTIFEPAQRQPQNNNQEENQQP</sequence>
<dbReference type="NCBIfam" id="TIGR03002">
    <property type="entry name" value="outer_YhbN_LptA"/>
    <property type="match status" value="1"/>
</dbReference>
<dbReference type="RefSeq" id="WP_305892459.1">
    <property type="nucleotide sequence ID" value="NZ_JAUZVZ010000003.1"/>
</dbReference>
<feature type="region of interest" description="Disordered" evidence="5">
    <location>
        <begin position="141"/>
        <end position="175"/>
    </location>
</feature>
<dbReference type="InterPro" id="IPR014340">
    <property type="entry name" value="LptA"/>
</dbReference>
<evidence type="ECO:0000256" key="2">
    <source>
        <dbReference type="ARBA" id="ARBA00022729"/>
    </source>
</evidence>
<evidence type="ECO:0000256" key="3">
    <source>
        <dbReference type="ARBA" id="ARBA00022764"/>
    </source>
</evidence>
<keyword evidence="8" id="KW-1185">Reference proteome</keyword>
<dbReference type="InterPro" id="IPR052037">
    <property type="entry name" value="LPS_export_LptA"/>
</dbReference>
<dbReference type="Proteomes" id="UP001231616">
    <property type="component" value="Unassembled WGS sequence"/>
</dbReference>
<evidence type="ECO:0000259" key="6">
    <source>
        <dbReference type="Pfam" id="PF03968"/>
    </source>
</evidence>
<proteinExistence type="inferred from homology"/>
<dbReference type="PANTHER" id="PTHR36504">
    <property type="entry name" value="LIPOPOLYSACCHARIDE EXPORT SYSTEM PROTEIN LPTA"/>
    <property type="match status" value="1"/>
</dbReference>
<name>A0ABT9GW01_9GAMM</name>
<evidence type="ECO:0000256" key="1">
    <source>
        <dbReference type="ARBA" id="ARBA00022448"/>
    </source>
</evidence>
<dbReference type="Pfam" id="PF03968">
    <property type="entry name" value="LptD_N"/>
    <property type="match status" value="1"/>
</dbReference>
<evidence type="ECO:0000313" key="8">
    <source>
        <dbReference type="Proteomes" id="UP001231616"/>
    </source>
</evidence>
<comment type="similarity">
    <text evidence="4">Belongs to the LptA family.</text>
</comment>
<keyword evidence="2 4" id="KW-0732">Signal</keyword>
<evidence type="ECO:0000256" key="5">
    <source>
        <dbReference type="SAM" id="MobiDB-lite"/>
    </source>
</evidence>
<comment type="subcellular location">
    <subcellularLocation>
        <location evidence="4">Periplasm</location>
    </subcellularLocation>
</comment>
<dbReference type="EMBL" id="JAUZVZ010000003">
    <property type="protein sequence ID" value="MDP4535198.1"/>
    <property type="molecule type" value="Genomic_DNA"/>
</dbReference>
<feature type="signal peptide" evidence="4">
    <location>
        <begin position="1"/>
        <end position="19"/>
    </location>
</feature>
<accession>A0ABT9GW01</accession>
<feature type="compositionally biased region" description="Low complexity" evidence="5">
    <location>
        <begin position="158"/>
        <end position="175"/>
    </location>
</feature>
<feature type="chain" id="PRO_5044902878" description="Lipopolysaccharide export system protein LptA" evidence="4">
    <location>
        <begin position="20"/>
        <end position="175"/>
    </location>
</feature>